<organism evidence="2 3">
    <name type="scientific">Talaromyces proteolyticus</name>
    <dbReference type="NCBI Taxonomy" id="1131652"/>
    <lineage>
        <taxon>Eukaryota</taxon>
        <taxon>Fungi</taxon>
        <taxon>Dikarya</taxon>
        <taxon>Ascomycota</taxon>
        <taxon>Pezizomycotina</taxon>
        <taxon>Eurotiomycetes</taxon>
        <taxon>Eurotiomycetidae</taxon>
        <taxon>Eurotiales</taxon>
        <taxon>Trichocomaceae</taxon>
        <taxon>Talaromyces</taxon>
        <taxon>Talaromyces sect. Bacilispori</taxon>
    </lineage>
</organism>
<keyword evidence="3" id="KW-1185">Reference proteome</keyword>
<comment type="caution">
    <text evidence="2">The sequence shown here is derived from an EMBL/GenBank/DDBJ whole genome shotgun (WGS) entry which is preliminary data.</text>
</comment>
<dbReference type="EMBL" id="JAJTJA010000002">
    <property type="protein sequence ID" value="KAH8703848.1"/>
    <property type="molecule type" value="Genomic_DNA"/>
</dbReference>
<sequence>MLAATDVPFDASQMRKKNYQDALSKFESDDKEARKNYNEEKDEGFTSDKFETWVTQNRPSWGVSKKTLQGRSDELTQTAMAAFGLAYQEKLEKDKSDFSKAAFQAGHYPEFI</sequence>
<proteinExistence type="predicted"/>
<feature type="region of interest" description="Disordered" evidence="1">
    <location>
        <begin position="22"/>
        <end position="43"/>
    </location>
</feature>
<evidence type="ECO:0000313" key="2">
    <source>
        <dbReference type="EMBL" id="KAH8703848.1"/>
    </source>
</evidence>
<name>A0AAD4Q093_9EURO</name>
<evidence type="ECO:0000256" key="1">
    <source>
        <dbReference type="SAM" id="MobiDB-lite"/>
    </source>
</evidence>
<dbReference type="GeneID" id="70249206"/>
<dbReference type="Proteomes" id="UP001201262">
    <property type="component" value="Unassembled WGS sequence"/>
</dbReference>
<dbReference type="RefSeq" id="XP_046076866.1">
    <property type="nucleotide sequence ID" value="XM_046218919.1"/>
</dbReference>
<gene>
    <name evidence="2" type="ORF">BGW36DRAFT_404153</name>
</gene>
<feature type="compositionally biased region" description="Basic and acidic residues" evidence="1">
    <location>
        <begin position="24"/>
        <end position="43"/>
    </location>
</feature>
<protein>
    <submittedName>
        <fullName evidence="2">Uncharacterized protein</fullName>
    </submittedName>
</protein>
<dbReference type="AlphaFoldDB" id="A0AAD4Q093"/>
<accession>A0AAD4Q093</accession>
<evidence type="ECO:0000313" key="3">
    <source>
        <dbReference type="Proteomes" id="UP001201262"/>
    </source>
</evidence>
<reference evidence="2" key="1">
    <citation type="submission" date="2021-12" db="EMBL/GenBank/DDBJ databases">
        <title>Convergent genome expansion in fungi linked to evolution of root-endophyte symbiosis.</title>
        <authorList>
            <consortium name="DOE Joint Genome Institute"/>
            <person name="Ke Y.-H."/>
            <person name="Bonito G."/>
            <person name="Liao H.-L."/>
            <person name="Looney B."/>
            <person name="Rojas-Flechas A."/>
            <person name="Nash J."/>
            <person name="Hameed K."/>
            <person name="Schadt C."/>
            <person name="Martin F."/>
            <person name="Crous P.W."/>
            <person name="Miettinen O."/>
            <person name="Magnuson J.K."/>
            <person name="Labbe J."/>
            <person name="Jacobson D."/>
            <person name="Doktycz M.J."/>
            <person name="Veneault-Fourrey C."/>
            <person name="Kuo A."/>
            <person name="Mondo S."/>
            <person name="Calhoun S."/>
            <person name="Riley R."/>
            <person name="Ohm R."/>
            <person name="LaButti K."/>
            <person name="Andreopoulos B."/>
            <person name="Pangilinan J."/>
            <person name="Nolan M."/>
            <person name="Tritt A."/>
            <person name="Clum A."/>
            <person name="Lipzen A."/>
            <person name="Daum C."/>
            <person name="Barry K."/>
            <person name="Grigoriev I.V."/>
            <person name="Vilgalys R."/>
        </authorList>
    </citation>
    <scope>NUCLEOTIDE SEQUENCE</scope>
    <source>
        <strain evidence="2">PMI_201</strain>
    </source>
</reference>